<dbReference type="Proteomes" id="UP000620124">
    <property type="component" value="Unassembled WGS sequence"/>
</dbReference>
<dbReference type="EMBL" id="JACAZI010000009">
    <property type="protein sequence ID" value="KAF7352252.1"/>
    <property type="molecule type" value="Genomic_DNA"/>
</dbReference>
<keyword evidence="2" id="KW-1185">Reference proteome</keyword>
<reference evidence="1" key="1">
    <citation type="submission" date="2020-05" db="EMBL/GenBank/DDBJ databases">
        <title>Mycena genomes resolve the evolution of fungal bioluminescence.</title>
        <authorList>
            <person name="Tsai I.J."/>
        </authorList>
    </citation>
    <scope>NUCLEOTIDE SEQUENCE</scope>
    <source>
        <strain evidence="1">CCC161011</strain>
    </source>
</reference>
<gene>
    <name evidence="1" type="ORF">MVEN_01188900</name>
</gene>
<name>A0A8H6Y5L4_9AGAR</name>
<evidence type="ECO:0000313" key="2">
    <source>
        <dbReference type="Proteomes" id="UP000620124"/>
    </source>
</evidence>
<evidence type="ECO:0000313" key="1">
    <source>
        <dbReference type="EMBL" id="KAF7352252.1"/>
    </source>
</evidence>
<comment type="caution">
    <text evidence="1">The sequence shown here is derived from an EMBL/GenBank/DDBJ whole genome shotgun (WGS) entry which is preliminary data.</text>
</comment>
<accession>A0A8H6Y5L4</accession>
<sequence>MTTEDPHTQLYNNLPLINNAHDIFVSNDGHRIIPRLWQLLRKFEGKFGICLVRRHCDIVDGEHMVADGPVTQPLPKARRYPLCWVDTGKDLETKEAFLPFEFSPKPTESPPAELFRDFRKIVGDLRVLGIFFVPEEDRRRTRHGFEYPRGRKNITRHDEVVITSWRHSDTDGQAMNRCAQTCCEGLNHAGSQTSLHFSFTPHPDGLFSEPEVPPESQEQLMSAILDITSKTLTAMRNCTSVLPRMLVLVTHFGDCCVRWTGAKLDVPVDAIYMTDTTSLLESLTGTSTTIHDLYTDIVSVASTIERFKFDRVRFKGTEELAIASQLYILDAQLALLSKQVSAVRDLMDKLPNVDPAATRLREWATQVAMAKNLVHVEEGVVTRVLSISSGLVASLKEDTGLVSLFTD</sequence>
<dbReference type="AlphaFoldDB" id="A0A8H6Y5L4"/>
<dbReference type="OrthoDB" id="2322999at2759"/>
<protein>
    <submittedName>
        <fullName evidence="1">Uncharacterized protein</fullName>
    </submittedName>
</protein>
<organism evidence="1 2">
    <name type="scientific">Mycena venus</name>
    <dbReference type="NCBI Taxonomy" id="2733690"/>
    <lineage>
        <taxon>Eukaryota</taxon>
        <taxon>Fungi</taxon>
        <taxon>Dikarya</taxon>
        <taxon>Basidiomycota</taxon>
        <taxon>Agaricomycotina</taxon>
        <taxon>Agaricomycetes</taxon>
        <taxon>Agaricomycetidae</taxon>
        <taxon>Agaricales</taxon>
        <taxon>Marasmiineae</taxon>
        <taxon>Mycenaceae</taxon>
        <taxon>Mycena</taxon>
    </lineage>
</organism>
<proteinExistence type="predicted"/>